<gene>
    <name evidence="1" type="ORF">Tam10B_1866</name>
</gene>
<dbReference type="AlphaFoldDB" id="A0A229VWA8"/>
<proteinExistence type="predicted"/>
<dbReference type="EMBL" id="NEWD01000027">
    <property type="protein sequence ID" value="OXM99903.1"/>
    <property type="molecule type" value="Genomic_DNA"/>
</dbReference>
<dbReference type="Proteomes" id="UP000215433">
    <property type="component" value="Unassembled WGS sequence"/>
</dbReference>
<evidence type="ECO:0000313" key="2">
    <source>
        <dbReference type="Proteomes" id="UP000215433"/>
    </source>
</evidence>
<accession>A0A229VWA8</accession>
<evidence type="ECO:0000313" key="1">
    <source>
        <dbReference type="EMBL" id="OXM99903.1"/>
    </source>
</evidence>
<reference evidence="1 2" key="1">
    <citation type="submission" date="2017-05" db="EMBL/GenBank/DDBJ databases">
        <title>Bifidobacterium vansinderenii sp. nov.</title>
        <authorList>
            <person name="Lugli G.A."/>
            <person name="Duranti S."/>
            <person name="Mangifesta M."/>
        </authorList>
    </citation>
    <scope>NUCLEOTIDE SEQUENCE [LARGE SCALE GENOMIC DNA]</scope>
    <source>
        <strain evidence="1 2">Tam10B</strain>
    </source>
</reference>
<comment type="caution">
    <text evidence="1">The sequence shown here is derived from an EMBL/GenBank/DDBJ whole genome shotgun (WGS) entry which is preliminary data.</text>
</comment>
<dbReference type="RefSeq" id="WP_093960995.1">
    <property type="nucleotide sequence ID" value="NZ_NEWD01000027.1"/>
</dbReference>
<organism evidence="1 2">
    <name type="scientific">Bifidobacterium vansinderenii</name>
    <dbReference type="NCBI Taxonomy" id="1984871"/>
    <lineage>
        <taxon>Bacteria</taxon>
        <taxon>Bacillati</taxon>
        <taxon>Actinomycetota</taxon>
        <taxon>Actinomycetes</taxon>
        <taxon>Bifidobacteriales</taxon>
        <taxon>Bifidobacteriaceae</taxon>
        <taxon>Bifidobacterium</taxon>
    </lineage>
</organism>
<keyword evidence="2" id="KW-1185">Reference proteome</keyword>
<name>A0A229VWA8_9BIFI</name>
<sequence length="68" mass="7900">MTMRDGLYIDAFGDLWIIADDTAQLIRENGKWMTAGDMRYESTSRVYPCKTNDPKFTSRAPHTRIEIQ</sequence>
<protein>
    <submittedName>
        <fullName evidence="1">Uncharacterized protein</fullName>
    </submittedName>
</protein>